<keyword evidence="7" id="KW-1185">Reference proteome</keyword>
<evidence type="ECO:0000313" key="7">
    <source>
        <dbReference type="Proteomes" id="UP000050929"/>
    </source>
</evidence>
<accession>A0A0R1J9P6</accession>
<evidence type="ECO:0000256" key="2">
    <source>
        <dbReference type="ARBA" id="ARBA00023125"/>
    </source>
</evidence>
<protein>
    <submittedName>
        <fullName evidence="6">Transcription regulator</fullName>
    </submittedName>
</protein>
<comment type="caution">
    <text evidence="6">The sequence shown here is derived from an EMBL/GenBank/DDBJ whole genome shotgun (WGS) entry which is preliminary data.</text>
</comment>
<dbReference type="SMART" id="SM00419">
    <property type="entry name" value="HTH_CRP"/>
    <property type="match status" value="1"/>
</dbReference>
<dbReference type="SUPFAM" id="SSF51206">
    <property type="entry name" value="cAMP-binding domain-like"/>
    <property type="match status" value="1"/>
</dbReference>
<dbReference type="SMART" id="SM00100">
    <property type="entry name" value="cNMP"/>
    <property type="match status" value="1"/>
</dbReference>
<dbReference type="EMBL" id="AZDG01000020">
    <property type="protein sequence ID" value="KRK63879.1"/>
    <property type="molecule type" value="Genomic_DNA"/>
</dbReference>
<dbReference type="PROSITE" id="PS51063">
    <property type="entry name" value="HTH_CRP_2"/>
    <property type="match status" value="1"/>
</dbReference>
<evidence type="ECO:0000259" key="5">
    <source>
        <dbReference type="PROSITE" id="PS51063"/>
    </source>
</evidence>
<dbReference type="InterPro" id="IPR050397">
    <property type="entry name" value="Env_Response_Regulators"/>
</dbReference>
<dbReference type="InterPro" id="IPR000595">
    <property type="entry name" value="cNMP-bd_dom"/>
</dbReference>
<proteinExistence type="predicted"/>
<keyword evidence="2" id="KW-0238">DNA-binding</keyword>
<dbReference type="AlphaFoldDB" id="A0A0R1J9P6"/>
<dbReference type="OrthoDB" id="9798104at2"/>
<dbReference type="CDD" id="cd00038">
    <property type="entry name" value="CAP_ED"/>
    <property type="match status" value="1"/>
</dbReference>
<dbReference type="Pfam" id="PF00027">
    <property type="entry name" value="cNMP_binding"/>
    <property type="match status" value="1"/>
</dbReference>
<dbReference type="InterPro" id="IPR018490">
    <property type="entry name" value="cNMP-bd_dom_sf"/>
</dbReference>
<reference evidence="6 7" key="1">
    <citation type="journal article" date="2015" name="Genome Announc.">
        <title>Expanding the biotechnology potential of lactobacilli through comparative genomics of 213 strains and associated genera.</title>
        <authorList>
            <person name="Sun Z."/>
            <person name="Harris H.M."/>
            <person name="McCann A."/>
            <person name="Guo C."/>
            <person name="Argimon S."/>
            <person name="Zhang W."/>
            <person name="Yang X."/>
            <person name="Jeffery I.B."/>
            <person name="Cooney J.C."/>
            <person name="Kagawa T.F."/>
            <person name="Liu W."/>
            <person name="Song Y."/>
            <person name="Salvetti E."/>
            <person name="Wrobel A."/>
            <person name="Rasinkangas P."/>
            <person name="Parkhill J."/>
            <person name="Rea M.C."/>
            <person name="O'Sullivan O."/>
            <person name="Ritari J."/>
            <person name="Douillard F.P."/>
            <person name="Paul Ross R."/>
            <person name="Yang R."/>
            <person name="Briner A.E."/>
            <person name="Felis G.E."/>
            <person name="de Vos W.M."/>
            <person name="Barrangou R."/>
            <person name="Klaenhammer T.R."/>
            <person name="Caufield P.W."/>
            <person name="Cui Y."/>
            <person name="Zhang H."/>
            <person name="O'Toole P.W."/>
        </authorList>
    </citation>
    <scope>NUCLEOTIDE SEQUENCE [LARGE SCALE GENOMIC DNA]</scope>
    <source>
        <strain evidence="6 7">DSM 20183</strain>
    </source>
</reference>
<dbReference type="InterPro" id="IPR036390">
    <property type="entry name" value="WH_DNA-bd_sf"/>
</dbReference>
<dbReference type="InterPro" id="IPR014710">
    <property type="entry name" value="RmlC-like_jellyroll"/>
</dbReference>
<dbReference type="GO" id="GO:0005829">
    <property type="term" value="C:cytosol"/>
    <property type="evidence" value="ECO:0007669"/>
    <property type="project" value="TreeGrafter"/>
</dbReference>
<dbReference type="PROSITE" id="PS50042">
    <property type="entry name" value="CNMP_BINDING_3"/>
    <property type="match status" value="1"/>
</dbReference>
<dbReference type="RefSeq" id="WP_057766785.1">
    <property type="nucleotide sequence ID" value="NZ_AZDG01000020.1"/>
</dbReference>
<dbReference type="GO" id="GO:0003677">
    <property type="term" value="F:DNA binding"/>
    <property type="evidence" value="ECO:0007669"/>
    <property type="project" value="UniProtKB-KW"/>
</dbReference>
<dbReference type="Proteomes" id="UP000050929">
    <property type="component" value="Unassembled WGS sequence"/>
</dbReference>
<keyword evidence="3" id="KW-0804">Transcription</keyword>
<evidence type="ECO:0000256" key="1">
    <source>
        <dbReference type="ARBA" id="ARBA00023015"/>
    </source>
</evidence>
<name>A0A0R1J9P6_9LACO</name>
<keyword evidence="1" id="KW-0805">Transcription regulation</keyword>
<dbReference type="GO" id="GO:0003700">
    <property type="term" value="F:DNA-binding transcription factor activity"/>
    <property type="evidence" value="ECO:0007669"/>
    <property type="project" value="TreeGrafter"/>
</dbReference>
<feature type="domain" description="HTH crp-type" evidence="5">
    <location>
        <begin position="156"/>
        <end position="225"/>
    </location>
</feature>
<dbReference type="Gene3D" id="1.10.10.10">
    <property type="entry name" value="Winged helix-like DNA-binding domain superfamily/Winged helix DNA-binding domain"/>
    <property type="match status" value="1"/>
</dbReference>
<evidence type="ECO:0000259" key="4">
    <source>
        <dbReference type="PROSITE" id="PS50042"/>
    </source>
</evidence>
<dbReference type="PANTHER" id="PTHR24567">
    <property type="entry name" value="CRP FAMILY TRANSCRIPTIONAL REGULATORY PROTEIN"/>
    <property type="match status" value="1"/>
</dbReference>
<dbReference type="CDD" id="cd00092">
    <property type="entry name" value="HTH_CRP"/>
    <property type="match status" value="1"/>
</dbReference>
<dbReference type="PANTHER" id="PTHR24567:SF26">
    <property type="entry name" value="REGULATORY PROTEIN YEIL"/>
    <property type="match status" value="1"/>
</dbReference>
<dbReference type="SUPFAM" id="SSF46785">
    <property type="entry name" value="Winged helix' DNA-binding domain"/>
    <property type="match status" value="1"/>
</dbReference>
<dbReference type="InterPro" id="IPR036388">
    <property type="entry name" value="WH-like_DNA-bd_sf"/>
</dbReference>
<organism evidence="6 7">
    <name type="scientific">Companilactobacillus tucceti DSM 20183</name>
    <dbReference type="NCBI Taxonomy" id="1423811"/>
    <lineage>
        <taxon>Bacteria</taxon>
        <taxon>Bacillati</taxon>
        <taxon>Bacillota</taxon>
        <taxon>Bacilli</taxon>
        <taxon>Lactobacillales</taxon>
        <taxon>Lactobacillaceae</taxon>
        <taxon>Companilactobacillus</taxon>
    </lineage>
</organism>
<feature type="domain" description="Cyclic nucleotide-binding" evidence="4">
    <location>
        <begin position="22"/>
        <end position="142"/>
    </location>
</feature>
<gene>
    <name evidence="6" type="ORF">FC72_GL001010</name>
</gene>
<evidence type="ECO:0000313" key="6">
    <source>
        <dbReference type="EMBL" id="KRK63879.1"/>
    </source>
</evidence>
<dbReference type="InterPro" id="IPR012318">
    <property type="entry name" value="HTH_CRP"/>
</dbReference>
<dbReference type="PATRIC" id="fig|1423811.3.peg.1022"/>
<dbReference type="PRINTS" id="PR00034">
    <property type="entry name" value="HTHCRP"/>
</dbReference>
<dbReference type="Gene3D" id="2.60.120.10">
    <property type="entry name" value="Jelly Rolls"/>
    <property type="match status" value="1"/>
</dbReference>
<dbReference type="STRING" id="1423811.FC72_GL001010"/>
<evidence type="ECO:0000256" key="3">
    <source>
        <dbReference type="ARBA" id="ARBA00023163"/>
    </source>
</evidence>
<sequence length="231" mass="25583">MTEVHGHHEHEETDDCLDLVTIFQSLPEDDLAKISTLVSDRHFKAGEYIFSAGDPADTLTIVAHGQAKVFQIAANGREQMLRVLQTGDFDGEAALFTSKDRTSFAQALMDTNVCQIHRSDFQNMMKSSPDLALNMMNAFGKRLVKMEQQTTESAVSSVEGRLANYLLETGAGLKQDQFELPLKKKDIATYLGTTPETISRKLKSLDNQGLIEKKSNTEIKILDADGLAMVE</sequence>
<dbReference type="Pfam" id="PF13545">
    <property type="entry name" value="HTH_Crp_2"/>
    <property type="match status" value="1"/>
</dbReference>